<dbReference type="GeneID" id="104213726"/>
<gene>
    <name evidence="4" type="primary">LOC104213726</name>
</gene>
<dbReference type="OrthoDB" id="542108at2759"/>
<name>A0A1U7UZZ0_NICSY</name>
<comment type="similarity">
    <text evidence="1">Belongs to the QWRF family.</text>
</comment>
<dbReference type="Proteomes" id="UP000189701">
    <property type="component" value="Unplaced"/>
</dbReference>
<dbReference type="InterPro" id="IPR007573">
    <property type="entry name" value="QWRF"/>
</dbReference>
<feature type="compositionally biased region" description="Polar residues" evidence="2">
    <location>
        <begin position="261"/>
        <end position="274"/>
    </location>
</feature>
<keyword evidence="3" id="KW-1185">Reference proteome</keyword>
<sequence length="608" mass="66325">MSSVQRRQQPVDVSKENGGARVQQQQDVMQSRGGKMSSRLDTPTVTGAARIVPSRYRQTPQSLLRASSTSNPGFASVSAVSAAAKLLQEAIATPLNPCAVSNGDGAIVHKKLSKVSTSNDADGCASAAATESNSCPNSPVCTQRKQQQIKFPKEHGSTRVQQQQLADVLQSKSSKTSSRLDTPTVTGAARIVPSRYRTPQSLHRHGPTNNPGGTLVSAADKLLREATATPVNPCTLSQDDGALISRKLSKVSTSHDVDSGATATTKGSSCPSSPVCTQITKGSSGPSSPVCTQSNKTRTLSAVRSSMPEIDRCLTERNRDNNNKTFDDCSSYKSASSTCARSLHLPAANNENSSSWLSLKPTDMFASIPSRSSFKMGSLCLPPHPSSNKLGADARKVRKGFSDQEDVHSFKLLYNRYLQWRFVNAKAETSMNSQRQDSERRLYSFAHQLTDLREAVHQKRAELEYLQRIKTLSTILEAQSPCLEEWANLEEDYSTSLSGTTSALRNCSLRLPISAEVQVNTRELGDALNSSTKVMEMIGLQIQNFMQKAEETESLISELARVSGVERALVEECGDLLLKTYISQVTEWSLRGQMIQMHRDNLYQVQKE</sequence>
<dbReference type="GO" id="GO:0008017">
    <property type="term" value="F:microtubule binding"/>
    <property type="evidence" value="ECO:0007669"/>
    <property type="project" value="TreeGrafter"/>
</dbReference>
<dbReference type="KEGG" id="nsy:104213726"/>
<protein>
    <submittedName>
        <fullName evidence="4">QWRF motif-containing protein 2-like</fullName>
    </submittedName>
</protein>
<feature type="compositionally biased region" description="Polar residues" evidence="2">
    <location>
        <begin position="129"/>
        <end position="140"/>
    </location>
</feature>
<dbReference type="GO" id="GO:0051225">
    <property type="term" value="P:spindle assembly"/>
    <property type="evidence" value="ECO:0007669"/>
    <property type="project" value="TreeGrafter"/>
</dbReference>
<feature type="region of interest" description="Disordered" evidence="2">
    <location>
        <begin position="118"/>
        <end position="140"/>
    </location>
</feature>
<dbReference type="Pfam" id="PF04484">
    <property type="entry name" value="QWRF"/>
    <property type="match status" value="1"/>
</dbReference>
<dbReference type="RefSeq" id="XP_009761572.1">
    <property type="nucleotide sequence ID" value="XM_009763270.1"/>
</dbReference>
<feature type="region of interest" description="Disordered" evidence="2">
    <location>
        <begin position="1"/>
        <end position="53"/>
    </location>
</feature>
<dbReference type="PANTHER" id="PTHR31807:SF6">
    <property type="entry name" value="PROTEIN ENDOSPERM DEFECTIVE 1-RELATED"/>
    <property type="match status" value="1"/>
</dbReference>
<evidence type="ECO:0000313" key="3">
    <source>
        <dbReference type="Proteomes" id="UP000189701"/>
    </source>
</evidence>
<dbReference type="PANTHER" id="PTHR31807">
    <property type="entry name" value="AUGMIN FAMILY MEMBER"/>
    <property type="match status" value="1"/>
</dbReference>
<accession>A0A1U7UZZ0</accession>
<dbReference type="GO" id="GO:0005880">
    <property type="term" value="C:nuclear microtubule"/>
    <property type="evidence" value="ECO:0007669"/>
    <property type="project" value="TreeGrafter"/>
</dbReference>
<dbReference type="eggNOG" id="ENOG502R98H">
    <property type="taxonomic scope" value="Eukaryota"/>
</dbReference>
<evidence type="ECO:0000256" key="1">
    <source>
        <dbReference type="ARBA" id="ARBA00010016"/>
    </source>
</evidence>
<reference evidence="3" key="1">
    <citation type="journal article" date="2013" name="Genome Biol.">
        <title>Reference genomes and transcriptomes of Nicotiana sylvestris and Nicotiana tomentosiformis.</title>
        <authorList>
            <person name="Sierro N."/>
            <person name="Battey J.N."/>
            <person name="Ouadi S."/>
            <person name="Bovet L."/>
            <person name="Goepfert S."/>
            <person name="Bakaher N."/>
            <person name="Peitsch M.C."/>
            <person name="Ivanov N.V."/>
        </authorList>
    </citation>
    <scope>NUCLEOTIDE SEQUENCE [LARGE SCALE GENOMIC DNA]</scope>
</reference>
<dbReference type="GO" id="GO:0005737">
    <property type="term" value="C:cytoplasm"/>
    <property type="evidence" value="ECO:0007669"/>
    <property type="project" value="TreeGrafter"/>
</dbReference>
<reference evidence="4" key="2">
    <citation type="submission" date="2025-08" db="UniProtKB">
        <authorList>
            <consortium name="RefSeq"/>
        </authorList>
    </citation>
    <scope>IDENTIFICATION</scope>
    <source>
        <tissue evidence="4">Leaf</tissue>
    </source>
</reference>
<organism evidence="3 4">
    <name type="scientific">Nicotiana sylvestris</name>
    <name type="common">Wood tobacco</name>
    <name type="synonym">South American tobacco</name>
    <dbReference type="NCBI Taxonomy" id="4096"/>
    <lineage>
        <taxon>Eukaryota</taxon>
        <taxon>Viridiplantae</taxon>
        <taxon>Streptophyta</taxon>
        <taxon>Embryophyta</taxon>
        <taxon>Tracheophyta</taxon>
        <taxon>Spermatophyta</taxon>
        <taxon>Magnoliopsida</taxon>
        <taxon>eudicotyledons</taxon>
        <taxon>Gunneridae</taxon>
        <taxon>Pentapetalae</taxon>
        <taxon>asterids</taxon>
        <taxon>lamiids</taxon>
        <taxon>Solanales</taxon>
        <taxon>Solanaceae</taxon>
        <taxon>Nicotianoideae</taxon>
        <taxon>Nicotianeae</taxon>
        <taxon>Nicotiana</taxon>
    </lineage>
</organism>
<feature type="region of interest" description="Disordered" evidence="2">
    <location>
        <begin position="250"/>
        <end position="274"/>
    </location>
</feature>
<evidence type="ECO:0000313" key="4">
    <source>
        <dbReference type="RefSeq" id="XP_009761572.1"/>
    </source>
</evidence>
<proteinExistence type="inferred from homology"/>
<evidence type="ECO:0000256" key="2">
    <source>
        <dbReference type="SAM" id="MobiDB-lite"/>
    </source>
</evidence>
<dbReference type="AlphaFoldDB" id="A0A1U7UZZ0"/>
<dbReference type="STRING" id="4096.A0A1U7UZZ0"/>